<evidence type="ECO:0000313" key="5">
    <source>
        <dbReference type="EMBL" id="TXE31616.1"/>
    </source>
</evidence>
<dbReference type="Gene3D" id="1.50.10.100">
    <property type="entry name" value="Chondroitin AC/alginate lyase"/>
    <property type="match status" value="1"/>
</dbReference>
<dbReference type="Pfam" id="PF05426">
    <property type="entry name" value="Alginate_lyase"/>
    <property type="match status" value="1"/>
</dbReference>
<evidence type="ECO:0000256" key="3">
    <source>
        <dbReference type="SAM" id="SignalP"/>
    </source>
</evidence>
<reference evidence="5 6" key="1">
    <citation type="submission" date="2019-07" db="EMBL/GenBank/DDBJ databases">
        <title>Serratia strains were isolated from fresh produce.</title>
        <authorList>
            <person name="Cho G.-S."/>
            <person name="Stein M."/>
            <person name="Lee W."/>
            <person name="Suh S.H."/>
            <person name="Franz C.M.A.P."/>
        </authorList>
    </citation>
    <scope>NUCLEOTIDE SEQUENCE [LARGE SCALE GENOMIC DNA]</scope>
    <source>
        <strain evidence="5 6">S17</strain>
    </source>
</reference>
<dbReference type="GO" id="GO:0042597">
    <property type="term" value="C:periplasmic space"/>
    <property type="evidence" value="ECO:0007669"/>
    <property type="project" value="InterPro"/>
</dbReference>
<dbReference type="Proteomes" id="UP000321307">
    <property type="component" value="Unassembled WGS sequence"/>
</dbReference>
<comment type="caution">
    <text evidence="5">The sequence shown here is derived from an EMBL/GenBank/DDBJ whole genome shotgun (WGS) entry which is preliminary data.</text>
</comment>
<sequence length="412" mass="45979">MRHLLKTGLLFGLLCFFSPPVANAADCYLFVSQTTLGQIIAAQYRALLRDADLALAEPLYSVTAKTLTSPSGDKHDYMSLAAYWWPDPTKADGLPWIRKDGQVNPASKDDRSDGTRLARFTETVWTLALAGYLSGREAYSERAMAQIRYWFFNPATRMNPNLDYAQGIPVRDEGRGNGILDGRYFATRLIDSLQLLRANGGWTALNEHQMWQWLESYLDWLLHSAPGKREAAAANNHGSWYALQVAGIAAYLKRDATVREMIGLMQSKLDAQLAANGAQPQELRRTRSFHYSCFNLQAAVLMATLAQRQGNDLWRYRTAQGSSLLAALDFMASYVDAARAWPYPSLDRVGVRLVPLLIRADVALGSERYRKTIVQAKFDPAVWSGAAGYVRGAVQDAQRESWLETGRESLAP</sequence>
<feature type="domain" description="Alginate lyase" evidence="4">
    <location>
        <begin position="61"/>
        <end position="341"/>
    </location>
</feature>
<dbReference type="GO" id="GO:0016829">
    <property type="term" value="F:lyase activity"/>
    <property type="evidence" value="ECO:0007669"/>
    <property type="project" value="UniProtKB-KW"/>
</dbReference>
<dbReference type="InterPro" id="IPR008397">
    <property type="entry name" value="Alginate_lyase_dom"/>
</dbReference>
<organism evidence="5 6">
    <name type="scientific">Serratia ureilytica</name>
    <dbReference type="NCBI Taxonomy" id="300181"/>
    <lineage>
        <taxon>Bacteria</taxon>
        <taxon>Pseudomonadati</taxon>
        <taxon>Pseudomonadota</taxon>
        <taxon>Gammaproteobacteria</taxon>
        <taxon>Enterobacterales</taxon>
        <taxon>Yersiniaceae</taxon>
        <taxon>Serratia</taxon>
    </lineage>
</organism>
<evidence type="ECO:0000259" key="4">
    <source>
        <dbReference type="Pfam" id="PF05426"/>
    </source>
</evidence>
<evidence type="ECO:0000313" key="6">
    <source>
        <dbReference type="Proteomes" id="UP000321307"/>
    </source>
</evidence>
<proteinExistence type="predicted"/>
<dbReference type="InterPro" id="IPR008929">
    <property type="entry name" value="Chondroitin_lyas"/>
</dbReference>
<dbReference type="SUPFAM" id="SSF48230">
    <property type="entry name" value="Chondroitin AC/alginate lyase"/>
    <property type="match status" value="1"/>
</dbReference>
<dbReference type="RefSeq" id="WP_147837995.1">
    <property type="nucleotide sequence ID" value="NZ_VOUP01000002.1"/>
</dbReference>
<dbReference type="AlphaFoldDB" id="A0A9X9C439"/>
<accession>A0A9X9C439</accession>
<gene>
    <name evidence="5" type="ORF">FOT63_04460</name>
</gene>
<feature type="chain" id="PRO_5040991947" evidence="3">
    <location>
        <begin position="25"/>
        <end position="412"/>
    </location>
</feature>
<keyword evidence="2 5" id="KW-0456">Lyase</keyword>
<evidence type="ECO:0000256" key="2">
    <source>
        <dbReference type="ARBA" id="ARBA00023239"/>
    </source>
</evidence>
<evidence type="ECO:0000256" key="1">
    <source>
        <dbReference type="ARBA" id="ARBA00022729"/>
    </source>
</evidence>
<keyword evidence="1 3" id="KW-0732">Signal</keyword>
<protein>
    <submittedName>
        <fullName evidence="5">Alginate lyase family protein</fullName>
    </submittedName>
</protein>
<feature type="signal peptide" evidence="3">
    <location>
        <begin position="1"/>
        <end position="24"/>
    </location>
</feature>
<dbReference type="EMBL" id="VOUP01000002">
    <property type="protein sequence ID" value="TXE31616.1"/>
    <property type="molecule type" value="Genomic_DNA"/>
</dbReference>
<name>A0A9X9C439_9GAMM</name>